<accession>A0A4P7PUF5</accession>
<dbReference type="AlphaFoldDB" id="A0A4P7PUF5"/>
<dbReference type="PROSITE" id="PS51186">
    <property type="entry name" value="GNAT"/>
    <property type="match status" value="1"/>
</dbReference>
<gene>
    <name evidence="2" type="ORF">GS03_02110</name>
</gene>
<dbReference type="PANTHER" id="PTHR43792:SF16">
    <property type="entry name" value="N-ACETYLTRANSFERASE DOMAIN-CONTAINING PROTEIN"/>
    <property type="match status" value="1"/>
</dbReference>
<dbReference type="PANTHER" id="PTHR43792">
    <property type="entry name" value="GNAT FAMILY, PUTATIVE (AFU_ORTHOLOGUE AFUA_3G00765)-RELATED-RELATED"/>
    <property type="match status" value="1"/>
</dbReference>
<feature type="domain" description="N-acetyltransferase" evidence="1">
    <location>
        <begin position="1"/>
        <end position="161"/>
    </location>
</feature>
<dbReference type="InterPro" id="IPR051531">
    <property type="entry name" value="N-acetyltransferase"/>
</dbReference>
<dbReference type="Pfam" id="PF13302">
    <property type="entry name" value="Acetyltransf_3"/>
    <property type="match status" value="1"/>
</dbReference>
<dbReference type="InterPro" id="IPR016181">
    <property type="entry name" value="Acyl_CoA_acyltransferase"/>
</dbReference>
<proteinExistence type="predicted"/>
<dbReference type="EMBL" id="CP038810">
    <property type="protein sequence ID" value="QBZ98601.1"/>
    <property type="molecule type" value="Genomic_DNA"/>
</dbReference>
<evidence type="ECO:0000313" key="3">
    <source>
        <dbReference type="Proteomes" id="UP000296862"/>
    </source>
</evidence>
<protein>
    <recommendedName>
        <fullName evidence="1">N-acetyltransferase domain-containing protein</fullName>
    </recommendedName>
</protein>
<keyword evidence="3" id="KW-1185">Reference proteome</keyword>
<organism evidence="2 3">
    <name type="scientific">Flavobacterium sangjuense</name>
    <dbReference type="NCBI Taxonomy" id="2518177"/>
    <lineage>
        <taxon>Bacteria</taxon>
        <taxon>Pseudomonadati</taxon>
        <taxon>Bacteroidota</taxon>
        <taxon>Flavobacteriia</taxon>
        <taxon>Flavobacteriales</taxon>
        <taxon>Flavobacteriaceae</taxon>
        <taxon>Flavobacterium</taxon>
    </lineage>
</organism>
<dbReference type="Gene3D" id="3.40.630.30">
    <property type="match status" value="1"/>
</dbReference>
<evidence type="ECO:0000313" key="2">
    <source>
        <dbReference type="EMBL" id="QBZ98601.1"/>
    </source>
</evidence>
<dbReference type="GO" id="GO:0016747">
    <property type="term" value="F:acyltransferase activity, transferring groups other than amino-acyl groups"/>
    <property type="evidence" value="ECO:0007669"/>
    <property type="project" value="InterPro"/>
</dbReference>
<name>A0A4P7PUF5_9FLAO</name>
<dbReference type="SUPFAM" id="SSF55729">
    <property type="entry name" value="Acyl-CoA N-acyltransferases (Nat)"/>
    <property type="match status" value="1"/>
</dbReference>
<sequence>MRPLELSDVDGFFAMNDNPNVNVYLRNPVRTKEEAQQYVQKIINEYQKNGISRFAVFLKKTNKLIGFSGLKYRATEENNHINFYDLGYRFAEEHWRKGFATEAAIAWLDYGFNTMKLPTIYASAISDNIGSNTVLKKLGFELTNEYLQNNIQHSWYKFDKDKWI</sequence>
<dbReference type="InterPro" id="IPR000182">
    <property type="entry name" value="GNAT_dom"/>
</dbReference>
<reference evidence="2 3" key="1">
    <citation type="submission" date="2019-04" db="EMBL/GenBank/DDBJ databases">
        <title>Flavobacterium sp. GS03.</title>
        <authorList>
            <person name="Kim H."/>
        </authorList>
    </citation>
    <scope>NUCLEOTIDE SEQUENCE [LARGE SCALE GENOMIC DNA]</scope>
    <source>
        <strain evidence="2 3">GS03</strain>
    </source>
</reference>
<evidence type="ECO:0000259" key="1">
    <source>
        <dbReference type="PROSITE" id="PS51186"/>
    </source>
</evidence>
<dbReference type="Proteomes" id="UP000296862">
    <property type="component" value="Chromosome"/>
</dbReference>
<dbReference type="KEGG" id="fsn:GS03_02110"/>